<name>M7YRK2_TRIUA</name>
<reference evidence="1" key="1">
    <citation type="journal article" date="2013" name="Nature">
        <title>Draft genome of the wheat A-genome progenitor Triticum urartu.</title>
        <authorList>
            <person name="Ling H.Q."/>
            <person name="Zhao S."/>
            <person name="Liu D."/>
            <person name="Wang J."/>
            <person name="Sun H."/>
            <person name="Zhang C."/>
            <person name="Fan H."/>
            <person name="Li D."/>
            <person name="Dong L."/>
            <person name="Tao Y."/>
            <person name="Gao C."/>
            <person name="Wu H."/>
            <person name="Li Y."/>
            <person name="Cui Y."/>
            <person name="Guo X."/>
            <person name="Zheng S."/>
            <person name="Wang B."/>
            <person name="Yu K."/>
            <person name="Liang Q."/>
            <person name="Yang W."/>
            <person name="Lou X."/>
            <person name="Chen J."/>
            <person name="Feng M."/>
            <person name="Jian J."/>
            <person name="Zhang X."/>
            <person name="Luo G."/>
            <person name="Jiang Y."/>
            <person name="Liu J."/>
            <person name="Wang Z."/>
            <person name="Sha Y."/>
            <person name="Zhang B."/>
            <person name="Wu H."/>
            <person name="Tang D."/>
            <person name="Shen Q."/>
            <person name="Xue P."/>
            <person name="Zou S."/>
            <person name="Wang X."/>
            <person name="Liu X."/>
            <person name="Wang F."/>
            <person name="Yang Y."/>
            <person name="An X."/>
            <person name="Dong Z."/>
            <person name="Zhang K."/>
            <person name="Zhang X."/>
            <person name="Luo M.C."/>
            <person name="Dvorak J."/>
            <person name="Tong Y."/>
            <person name="Wang J."/>
            <person name="Yang H."/>
            <person name="Li Z."/>
            <person name="Wang D."/>
            <person name="Zhang A."/>
            <person name="Wang J."/>
        </authorList>
    </citation>
    <scope>NUCLEOTIDE SEQUENCE</scope>
</reference>
<dbReference type="PANTHER" id="PTHR44372">
    <property type="entry name" value="ELONGATION FACTOR 1-GAMMA 1-RELATED"/>
    <property type="match status" value="1"/>
</dbReference>
<sequence>MRFAAGNTPGHCRAGRSNRPEPPPKPTALHLFRRKMRFAAANTPGHCRAGRSTTALLLLIRAFGSVLPSSGAPEPSRPQPPQHGSGAIPLGIAGLQARGLHLVRTSAPWDQSPHHPVLLSSRYLLLGSRVYILLMTTRGKNYGAFSLLPTPHICFSNAALVNHKLKTRDPHDYLTKHRPVEKVVLYGDKTESSIVSDSFRHALGTAIVSIFKSRKGKFAFRHPLDLRSWRVNAFGGFEVANGTPIIKKASEYDTMHDFYELGVFAEFCLLHFGGVIPEQFSKLIEKLKNPTTDKGYAIMVDPCLVPTHLWSLAFLDAFHTVMHLMSQEDRELILKKLDVHCQGWKADMLLNQLSKCYVMFIGPDETLKTRGEDSSRAFLECIRHALAHPLDYIGRLERLGFEIHSKQDLYKVLREKGGDRLLSLLFDLLPVKYVKKLALEWYLCREHSSCCPYPTNCIRRVLRKHDLCRLDPATVNRLTWLKMGNKMNEQLFVPSGVLNTWKVLYSENGPALKEFWDMCDTIKRHSVWTCEGNDDIGNCHAHEMVNKTCGLMMHMYPCRSYSFGRMIVMGPKTGPYKVKGVWVFPGAEVPRFLMNIHGMDFYSWTKVDISIERQKTMVDDSLSATVVHQKSEDSGHEEVVSAICF</sequence>
<evidence type="ECO:0000313" key="1">
    <source>
        <dbReference type="EMBL" id="EMS49666.1"/>
    </source>
</evidence>
<dbReference type="PROSITE" id="PS50040">
    <property type="entry name" value="EF1G_C"/>
    <property type="match status" value="1"/>
</dbReference>
<dbReference type="InterPro" id="IPR036433">
    <property type="entry name" value="EF1B_G_C_sf"/>
</dbReference>
<dbReference type="PANTHER" id="PTHR44372:SF1">
    <property type="entry name" value="ELONGATION FACTOR 1-GAMMA 3"/>
    <property type="match status" value="1"/>
</dbReference>
<organism evidence="1">
    <name type="scientific">Triticum urartu</name>
    <name type="common">Red wild einkorn</name>
    <name type="synonym">Crithodium urartu</name>
    <dbReference type="NCBI Taxonomy" id="4572"/>
    <lineage>
        <taxon>Eukaryota</taxon>
        <taxon>Viridiplantae</taxon>
        <taxon>Streptophyta</taxon>
        <taxon>Embryophyta</taxon>
        <taxon>Tracheophyta</taxon>
        <taxon>Spermatophyta</taxon>
        <taxon>Magnoliopsida</taxon>
        <taxon>Liliopsida</taxon>
        <taxon>Poales</taxon>
        <taxon>Poaceae</taxon>
        <taxon>BOP clade</taxon>
        <taxon>Pooideae</taxon>
        <taxon>Triticodae</taxon>
        <taxon>Triticeae</taxon>
        <taxon>Triticinae</taxon>
        <taxon>Triticum</taxon>
    </lineage>
</organism>
<dbReference type="eggNOG" id="KOG1627">
    <property type="taxonomic scope" value="Eukaryota"/>
</dbReference>
<dbReference type="GO" id="GO:0004364">
    <property type="term" value="F:glutathione transferase activity"/>
    <property type="evidence" value="ECO:0007669"/>
    <property type="project" value="InterPro"/>
</dbReference>
<accession>M7YRK2</accession>
<dbReference type="InterPro" id="IPR044628">
    <property type="entry name" value="EF-1-gamma_plant"/>
</dbReference>
<dbReference type="GO" id="GO:0003746">
    <property type="term" value="F:translation elongation factor activity"/>
    <property type="evidence" value="ECO:0007669"/>
    <property type="project" value="UniProtKB-UniRule"/>
</dbReference>
<dbReference type="STRING" id="4572.M7YRK2"/>
<keyword evidence="1" id="KW-0648">Protein biosynthesis</keyword>
<dbReference type="InterPro" id="IPR001662">
    <property type="entry name" value="EF1B_G_C"/>
</dbReference>
<proteinExistence type="predicted"/>
<dbReference type="SMART" id="SM01183">
    <property type="entry name" value="EF1G"/>
    <property type="match status" value="1"/>
</dbReference>
<dbReference type="Gene3D" id="3.30.70.1010">
    <property type="entry name" value="Translation elongation factor EF1B, gamma chain, conserved domain"/>
    <property type="match status" value="1"/>
</dbReference>
<dbReference type="AlphaFoldDB" id="M7YRK2"/>
<dbReference type="Pfam" id="PF00647">
    <property type="entry name" value="EF1G"/>
    <property type="match status" value="1"/>
</dbReference>
<protein>
    <submittedName>
        <fullName evidence="1">Putative elongation factor 1-gamma 1</fullName>
    </submittedName>
</protein>
<gene>
    <name evidence="1" type="ORF">TRIUR3_33383</name>
</gene>
<dbReference type="EMBL" id="KD240872">
    <property type="protein sequence ID" value="EMS49666.1"/>
    <property type="molecule type" value="Genomic_DNA"/>
</dbReference>
<dbReference type="SUPFAM" id="SSF89942">
    <property type="entry name" value="eEF1-gamma domain"/>
    <property type="match status" value="1"/>
</dbReference>
<keyword evidence="1" id="KW-0251">Elongation factor</keyword>